<keyword evidence="1" id="KW-0677">Repeat</keyword>
<reference evidence="5 6" key="1">
    <citation type="submission" date="2016-02" db="EMBL/GenBank/DDBJ databases">
        <title>Genome analysis of coral dinoflagellate symbionts highlights evolutionary adaptations to a symbiotic lifestyle.</title>
        <authorList>
            <person name="Aranda M."/>
            <person name="Li Y."/>
            <person name="Liew Y.J."/>
            <person name="Baumgarten S."/>
            <person name="Simakov O."/>
            <person name="Wilson M."/>
            <person name="Piel J."/>
            <person name="Ashoor H."/>
            <person name="Bougouffa S."/>
            <person name="Bajic V.B."/>
            <person name="Ryu T."/>
            <person name="Ravasi T."/>
            <person name="Bayer T."/>
            <person name="Micklem G."/>
            <person name="Kim H."/>
            <person name="Bhak J."/>
            <person name="Lajeunesse T.C."/>
            <person name="Voolstra C.R."/>
        </authorList>
    </citation>
    <scope>NUCLEOTIDE SEQUENCE [LARGE SCALE GENOMIC DNA]</scope>
    <source>
        <strain evidence="5 6">CCMP2467</strain>
    </source>
</reference>
<evidence type="ECO:0000256" key="2">
    <source>
        <dbReference type="PROSITE-ProRule" id="PRU00708"/>
    </source>
</evidence>
<dbReference type="PANTHER" id="PTHR47447:SF17">
    <property type="entry name" value="OS12G0638900 PROTEIN"/>
    <property type="match status" value="1"/>
</dbReference>
<dbReference type="OrthoDB" id="2017544at2759"/>
<feature type="domain" description="TACO1/YebC-like N-terminal" evidence="4">
    <location>
        <begin position="857"/>
        <end position="921"/>
    </location>
</feature>
<sequence>MRRCCASKKGVAARCDPPDQSPRGQATTNPRRGRRPVLGEAMWWWSPHLHRPPLRSERQKQPTPHLVAEGRKQSMYPELVSGRAAPVRAGCEVGGKARVQSSGRGDPVRYGTRPWDVHVVSSAVWNVILTHGLSELSKRGPSEVEMNRGSSRHPHSSVLWLGEVLVGEQAAVSAALEGRSADEDRAALATAMRRKEATYPELPTAARPARSPPCSGYRLGSALVDAAVGHSSARNRSVANADGILRRMQKEDPAGARAQAAELRKDILSYARVKVRQGWVLELLELESEVVELGDSFGTGVAVQGCLAANVWLRCSAFTAEIARVVLDDEESSQAFADVAAVLAQTHVPNLTVVSLDASAAYDGISRQSILQELRHLDSFRPARVRQHGLMRLPSFVYETHRLSIPWCKLLTFAVSPVLTSPGTEANSPHAGGERRSLAPTALAAMKASKADHRKVKGEERLDAIAAGAGTQLHWPRLGVHYAENDFATHPCKSAPVPSMRNAPEIRICRPQYGQEFMVQFIKILAGNRCTLVGRVTEALFSTMLIAKWSDPQTLEGIHLQGEDVQEHAQRARMALEAEAHVNIPEHGSSELADPAGGVGCAVGLIEEGKEVVVAGRASICDEFHAAVFEALGVDVEVAHKHATAEASSAVVTERVHGMATAAAAFEQGGSSIAWRWSAELSSLGGPLLHVVAQRLANADVQQAFEETSLRYEFGLGIRALTSGRRGGDGGGGGGGAGDGALLLLLLLLLLLPVVQATLPGTSSFVVMDLAFTSLPASVVDRSCGASCPRQASRPGPLVVARNGKAGDVGAILSSVATFGQRLAALGLGLTAVALRRDSRSRGDGRTIVRGRNYETNIKKKKGPAERKQAKVTAKHLRNITMAVRDGGPDPSANSMLNRFIKNALKDNVPRDTVDRRIKAFTEQMIVSCRGATNLLQSVQAFPEMNQNQDMLINAGANQHVPELPEAAGRLPWSWAIAGLGHAQQKDGCHLLQFNKLLSALDKGDQWERAAELLLQRAGGLRLEPDMYSLGAGLSALARHRHWAGAAAVLQWGQKEKMQSSEVIFNSLMSSCERSGRWKTAFDVFRTLYKALLQPSPASFSCWSRWPAAAQAISAIRQEGLQPSQINQGVAMKSFQLAELWQCALCLMQETWKGLIEMDQVTTSSAMTALERGRHWEMALHLSGPGADVVRLGAEAAAAAASGWLQALSWLRRAADLSLQIGVVAFGAILAACEKSGMWSLALRILRSMARASVEENTITCNSVLSACEKAGQWSAAVACLEASRSRTVATDALSRNAVISACEKAWHWRMATVLLPGSDEVGCNAAISSCEKVSGWNLAGAILCGMPWRRLLPTEVSHSSALTSYGKRQLWQGSLSLLKSMRRVLLTPNEFTYSAALTACASPTTWQQAVGLLDDMRSDKVLPGGDLLVAVTSACSSASHFAGALDLLMETEEWLTDFLSDCKRR</sequence>
<comment type="caution">
    <text evidence="5">The sequence shown here is derived from an EMBL/GenBank/DDBJ whole genome shotgun (WGS) entry which is preliminary data.</text>
</comment>
<evidence type="ECO:0000256" key="1">
    <source>
        <dbReference type="ARBA" id="ARBA00022737"/>
    </source>
</evidence>
<feature type="region of interest" description="Disordered" evidence="3">
    <location>
        <begin position="52"/>
        <end position="72"/>
    </location>
</feature>
<protein>
    <submittedName>
        <fullName evidence="5">Pentatricopeptide repeat-containing protein MRL1, chloroplastic</fullName>
    </submittedName>
</protein>
<dbReference type="Gene3D" id="1.25.40.10">
    <property type="entry name" value="Tetratricopeptide repeat domain"/>
    <property type="match status" value="3"/>
</dbReference>
<accession>A0A1Q9DJT5</accession>
<dbReference type="InterPro" id="IPR017856">
    <property type="entry name" value="Integrase-like_N"/>
</dbReference>
<dbReference type="Gene3D" id="1.10.10.200">
    <property type="match status" value="1"/>
</dbReference>
<organism evidence="5 6">
    <name type="scientific">Symbiodinium microadriaticum</name>
    <name type="common">Dinoflagellate</name>
    <name type="synonym">Zooxanthella microadriatica</name>
    <dbReference type="NCBI Taxonomy" id="2951"/>
    <lineage>
        <taxon>Eukaryota</taxon>
        <taxon>Sar</taxon>
        <taxon>Alveolata</taxon>
        <taxon>Dinophyceae</taxon>
        <taxon>Suessiales</taxon>
        <taxon>Symbiodiniaceae</taxon>
        <taxon>Symbiodinium</taxon>
    </lineage>
</organism>
<dbReference type="InterPro" id="IPR049083">
    <property type="entry name" value="TACO1_YebC_N"/>
</dbReference>
<evidence type="ECO:0000313" key="5">
    <source>
        <dbReference type="EMBL" id="OLP95457.1"/>
    </source>
</evidence>
<proteinExistence type="predicted"/>
<dbReference type="InterPro" id="IPR011990">
    <property type="entry name" value="TPR-like_helical_dom_sf"/>
</dbReference>
<dbReference type="InterPro" id="IPR029072">
    <property type="entry name" value="YebC-like"/>
</dbReference>
<dbReference type="Pfam" id="PF01535">
    <property type="entry name" value="PPR"/>
    <property type="match status" value="3"/>
</dbReference>
<dbReference type="SUPFAM" id="SSF75625">
    <property type="entry name" value="YebC-like"/>
    <property type="match status" value="1"/>
</dbReference>
<evidence type="ECO:0000313" key="6">
    <source>
        <dbReference type="Proteomes" id="UP000186817"/>
    </source>
</evidence>
<dbReference type="InterPro" id="IPR002885">
    <property type="entry name" value="PPR_rpt"/>
</dbReference>
<dbReference type="Proteomes" id="UP000186817">
    <property type="component" value="Unassembled WGS sequence"/>
</dbReference>
<feature type="repeat" description="PPR" evidence="2">
    <location>
        <begin position="1061"/>
        <end position="1095"/>
    </location>
</feature>
<gene>
    <name evidence="5" type="primary">MRL1</name>
    <name evidence="5" type="ORF">AK812_SmicGene22404</name>
</gene>
<keyword evidence="6" id="KW-1185">Reference proteome</keyword>
<name>A0A1Q9DJT5_SYMMI</name>
<dbReference type="PROSITE" id="PS51375">
    <property type="entry name" value="PPR"/>
    <property type="match status" value="2"/>
</dbReference>
<dbReference type="Pfam" id="PF20772">
    <property type="entry name" value="TACO1_YebC_N"/>
    <property type="match status" value="1"/>
</dbReference>
<feature type="repeat" description="PPR" evidence="2">
    <location>
        <begin position="1390"/>
        <end position="1424"/>
    </location>
</feature>
<dbReference type="EMBL" id="LSRX01000501">
    <property type="protein sequence ID" value="OLP95457.1"/>
    <property type="molecule type" value="Genomic_DNA"/>
</dbReference>
<evidence type="ECO:0000256" key="3">
    <source>
        <dbReference type="SAM" id="MobiDB-lite"/>
    </source>
</evidence>
<feature type="region of interest" description="Disordered" evidence="3">
    <location>
        <begin position="1"/>
        <end position="35"/>
    </location>
</feature>
<dbReference type="PANTHER" id="PTHR47447">
    <property type="entry name" value="OS03G0856100 PROTEIN"/>
    <property type="match status" value="1"/>
</dbReference>
<evidence type="ECO:0000259" key="4">
    <source>
        <dbReference type="Pfam" id="PF20772"/>
    </source>
</evidence>